<evidence type="ECO:0000313" key="2">
    <source>
        <dbReference type="Proteomes" id="UP001491310"/>
    </source>
</evidence>
<comment type="caution">
    <text evidence="1">The sequence shown here is derived from an EMBL/GenBank/DDBJ whole genome shotgun (WGS) entry which is preliminary data.</text>
</comment>
<gene>
    <name evidence="1" type="ORF">WJX75_005791</name>
</gene>
<protein>
    <submittedName>
        <fullName evidence="1">Uncharacterized protein</fullName>
    </submittedName>
</protein>
<sequence>MDALLEPFHNYFKCAKEIQEDKRQEGQDVIWLLVSDSEDIRVAAAQKYPNLILTNTKKGLVQHTVAISMYH</sequence>
<dbReference type="Proteomes" id="UP001491310">
    <property type="component" value="Unassembled WGS sequence"/>
</dbReference>
<reference evidence="1 2" key="1">
    <citation type="journal article" date="2024" name="Nat. Commun.">
        <title>Phylogenomics reveals the evolutionary origins of lichenization in chlorophyte algae.</title>
        <authorList>
            <person name="Puginier C."/>
            <person name="Libourel C."/>
            <person name="Otte J."/>
            <person name="Skaloud P."/>
            <person name="Haon M."/>
            <person name="Grisel S."/>
            <person name="Petersen M."/>
            <person name="Berrin J.G."/>
            <person name="Delaux P.M."/>
            <person name="Dal Grande F."/>
            <person name="Keller J."/>
        </authorList>
    </citation>
    <scope>NUCLEOTIDE SEQUENCE [LARGE SCALE GENOMIC DNA]</scope>
    <source>
        <strain evidence="1 2">SAG 216-7</strain>
    </source>
</reference>
<dbReference type="EMBL" id="JALJOT010000001">
    <property type="protein sequence ID" value="KAK9918665.1"/>
    <property type="molecule type" value="Genomic_DNA"/>
</dbReference>
<organism evidence="1 2">
    <name type="scientific">Coccomyxa subellipsoidea</name>
    <dbReference type="NCBI Taxonomy" id="248742"/>
    <lineage>
        <taxon>Eukaryota</taxon>
        <taxon>Viridiplantae</taxon>
        <taxon>Chlorophyta</taxon>
        <taxon>core chlorophytes</taxon>
        <taxon>Trebouxiophyceae</taxon>
        <taxon>Trebouxiophyceae incertae sedis</taxon>
        <taxon>Coccomyxaceae</taxon>
        <taxon>Coccomyxa</taxon>
    </lineage>
</organism>
<keyword evidence="2" id="KW-1185">Reference proteome</keyword>
<accession>A0ABR2Z3W7</accession>
<proteinExistence type="predicted"/>
<evidence type="ECO:0000313" key="1">
    <source>
        <dbReference type="EMBL" id="KAK9918665.1"/>
    </source>
</evidence>
<name>A0ABR2Z3W7_9CHLO</name>